<proteinExistence type="predicted"/>
<accession>A0AAD9P801</accession>
<reference evidence="1" key="1">
    <citation type="journal article" date="2023" name="Mol. Biol. Evol.">
        <title>Third-Generation Sequencing Reveals the Adaptive Role of the Epigenome in Three Deep-Sea Polychaetes.</title>
        <authorList>
            <person name="Perez M."/>
            <person name="Aroh O."/>
            <person name="Sun Y."/>
            <person name="Lan Y."/>
            <person name="Juniper S.K."/>
            <person name="Young C.R."/>
            <person name="Angers B."/>
            <person name="Qian P.Y."/>
        </authorList>
    </citation>
    <scope>NUCLEOTIDE SEQUENCE</scope>
    <source>
        <strain evidence="1">R07B-5</strain>
    </source>
</reference>
<dbReference type="Proteomes" id="UP001209878">
    <property type="component" value="Unassembled WGS sequence"/>
</dbReference>
<sequence>MAAYVSSQPNWFDKRFTLVRSDSGFSSNGVETENQLESPREALLGFNDVGDISVVLGNWLSGDISMALGEINKEYEQQVSGDYVSVSASVLDEGSIGEPGMQG</sequence>
<organism evidence="1 2">
    <name type="scientific">Ridgeia piscesae</name>
    <name type="common">Tubeworm</name>
    <dbReference type="NCBI Taxonomy" id="27915"/>
    <lineage>
        <taxon>Eukaryota</taxon>
        <taxon>Metazoa</taxon>
        <taxon>Spiralia</taxon>
        <taxon>Lophotrochozoa</taxon>
        <taxon>Annelida</taxon>
        <taxon>Polychaeta</taxon>
        <taxon>Sedentaria</taxon>
        <taxon>Canalipalpata</taxon>
        <taxon>Sabellida</taxon>
        <taxon>Siboglinidae</taxon>
        <taxon>Ridgeia</taxon>
    </lineage>
</organism>
<protein>
    <submittedName>
        <fullName evidence="1">Uncharacterized protein</fullName>
    </submittedName>
</protein>
<name>A0AAD9P801_RIDPI</name>
<comment type="caution">
    <text evidence="1">The sequence shown here is derived from an EMBL/GenBank/DDBJ whole genome shotgun (WGS) entry which is preliminary data.</text>
</comment>
<dbReference type="AlphaFoldDB" id="A0AAD9P801"/>
<dbReference type="EMBL" id="JAODUO010000095">
    <property type="protein sequence ID" value="KAK2189874.1"/>
    <property type="molecule type" value="Genomic_DNA"/>
</dbReference>
<evidence type="ECO:0000313" key="1">
    <source>
        <dbReference type="EMBL" id="KAK2189874.1"/>
    </source>
</evidence>
<gene>
    <name evidence="1" type="ORF">NP493_95g07016</name>
</gene>
<evidence type="ECO:0000313" key="2">
    <source>
        <dbReference type="Proteomes" id="UP001209878"/>
    </source>
</evidence>
<keyword evidence="2" id="KW-1185">Reference proteome</keyword>